<evidence type="ECO:0000313" key="3">
    <source>
        <dbReference type="Proteomes" id="UP000028123"/>
    </source>
</evidence>
<dbReference type="EMBL" id="JNVM01000010">
    <property type="protein sequence ID" value="KEQ25779.1"/>
    <property type="molecule type" value="Genomic_DNA"/>
</dbReference>
<feature type="compositionally biased region" description="Polar residues" evidence="1">
    <location>
        <begin position="101"/>
        <end position="111"/>
    </location>
</feature>
<dbReference type="OrthoDB" id="9810874at2"/>
<sequence>MAAEKRNKDLLVGAVIGGVLGAVTALLFAPKSGRELRADLKEGYHQVSEKTQQIAGDVAEKSKRIVSVVSDKAQAAAESIGRTTSEVTGKAKQATVQVSQEVKSWRSSKPENGTDDVAAAEASIAATTVEREEH</sequence>
<dbReference type="InterPro" id="IPR052928">
    <property type="entry name" value="Desiccation-related_membrane"/>
</dbReference>
<protein>
    <recommendedName>
        <fullName evidence="4">General stress protein</fullName>
    </recommendedName>
</protein>
<name>A0A081P506_9BACL</name>
<dbReference type="Proteomes" id="UP000028123">
    <property type="component" value="Unassembled WGS sequence"/>
</dbReference>
<dbReference type="InterPro" id="IPR024623">
    <property type="entry name" value="YtxH"/>
</dbReference>
<gene>
    <name evidence="2" type="ORF">ET33_03460</name>
</gene>
<accession>A0A081P506</accession>
<evidence type="ECO:0008006" key="4">
    <source>
        <dbReference type="Google" id="ProtNLM"/>
    </source>
</evidence>
<comment type="caution">
    <text evidence="2">The sequence shown here is derived from an EMBL/GenBank/DDBJ whole genome shotgun (WGS) entry which is preliminary data.</text>
</comment>
<dbReference type="PANTHER" id="PTHR35792">
    <property type="entry name" value="GENERAL STRESS PROTEIN"/>
    <property type="match status" value="1"/>
</dbReference>
<reference evidence="2 3" key="1">
    <citation type="submission" date="2014-06" db="EMBL/GenBank/DDBJ databases">
        <title>Draft genome sequence of Paenibacillus sp. MSt1.</title>
        <authorList>
            <person name="Aw Y.K."/>
            <person name="Ong K.S."/>
            <person name="Gan H.M."/>
            <person name="Lee S.M."/>
        </authorList>
    </citation>
    <scope>NUCLEOTIDE SEQUENCE [LARGE SCALE GENOMIC DNA]</scope>
    <source>
        <strain evidence="2 3">MSt1</strain>
    </source>
</reference>
<dbReference type="PANTHER" id="PTHR35792:SF1">
    <property type="entry name" value="SLL0268 PROTEIN"/>
    <property type="match status" value="1"/>
</dbReference>
<keyword evidence="3" id="KW-1185">Reference proteome</keyword>
<evidence type="ECO:0000313" key="2">
    <source>
        <dbReference type="EMBL" id="KEQ25779.1"/>
    </source>
</evidence>
<feature type="region of interest" description="Disordered" evidence="1">
    <location>
        <begin position="101"/>
        <end position="120"/>
    </location>
</feature>
<dbReference type="eggNOG" id="COG4980">
    <property type="taxonomic scope" value="Bacteria"/>
</dbReference>
<dbReference type="Pfam" id="PF12732">
    <property type="entry name" value="YtxH"/>
    <property type="match status" value="1"/>
</dbReference>
<organism evidence="2 3">
    <name type="scientific">Paenibacillus tyrfis</name>
    <dbReference type="NCBI Taxonomy" id="1501230"/>
    <lineage>
        <taxon>Bacteria</taxon>
        <taxon>Bacillati</taxon>
        <taxon>Bacillota</taxon>
        <taxon>Bacilli</taxon>
        <taxon>Bacillales</taxon>
        <taxon>Paenibacillaceae</taxon>
        <taxon>Paenibacillus</taxon>
    </lineage>
</organism>
<dbReference type="RefSeq" id="WP_036682408.1">
    <property type="nucleotide sequence ID" value="NZ_FYEP01000024.1"/>
</dbReference>
<dbReference type="AlphaFoldDB" id="A0A081P506"/>
<proteinExistence type="predicted"/>
<evidence type="ECO:0000256" key="1">
    <source>
        <dbReference type="SAM" id="MobiDB-lite"/>
    </source>
</evidence>